<dbReference type="InterPro" id="IPR016163">
    <property type="entry name" value="Ald_DH_C"/>
</dbReference>
<dbReference type="InterPro" id="IPR016161">
    <property type="entry name" value="Ald_DH/histidinol_DH"/>
</dbReference>
<dbReference type="GO" id="GO:0004029">
    <property type="term" value="F:aldehyde dehydrogenase (NAD+) activity"/>
    <property type="evidence" value="ECO:0007669"/>
    <property type="project" value="TreeGrafter"/>
</dbReference>
<dbReference type="PROSITE" id="PS00687">
    <property type="entry name" value="ALDEHYDE_DEHYDR_GLU"/>
    <property type="match status" value="1"/>
</dbReference>
<evidence type="ECO:0000256" key="3">
    <source>
        <dbReference type="ARBA" id="ARBA00023027"/>
    </source>
</evidence>
<feature type="domain" description="Aldehyde dehydrogenase" evidence="7">
    <location>
        <begin position="14"/>
        <end position="422"/>
    </location>
</feature>
<keyword evidence="9" id="KW-1185">Reference proteome</keyword>
<dbReference type="GO" id="GO:0006081">
    <property type="term" value="P:aldehyde metabolic process"/>
    <property type="evidence" value="ECO:0007669"/>
    <property type="project" value="InterPro"/>
</dbReference>
<dbReference type="Gene3D" id="3.40.309.10">
    <property type="entry name" value="Aldehyde Dehydrogenase, Chain A, domain 2"/>
    <property type="match status" value="1"/>
</dbReference>
<evidence type="ECO:0000256" key="6">
    <source>
        <dbReference type="RuleBase" id="RU003345"/>
    </source>
</evidence>
<dbReference type="FunFam" id="3.40.605.10:FF:000004">
    <property type="entry name" value="Aldehyde dehydrogenase"/>
    <property type="match status" value="1"/>
</dbReference>
<evidence type="ECO:0000313" key="9">
    <source>
        <dbReference type="Proteomes" id="UP000678393"/>
    </source>
</evidence>
<dbReference type="InterPro" id="IPR015590">
    <property type="entry name" value="Aldehyde_DH_dom"/>
</dbReference>
<organism evidence="8 9">
    <name type="scientific">Candidula unifasciata</name>
    <dbReference type="NCBI Taxonomy" id="100452"/>
    <lineage>
        <taxon>Eukaryota</taxon>
        <taxon>Metazoa</taxon>
        <taxon>Spiralia</taxon>
        <taxon>Lophotrochozoa</taxon>
        <taxon>Mollusca</taxon>
        <taxon>Gastropoda</taxon>
        <taxon>Heterobranchia</taxon>
        <taxon>Euthyneura</taxon>
        <taxon>Panpulmonata</taxon>
        <taxon>Eupulmonata</taxon>
        <taxon>Stylommatophora</taxon>
        <taxon>Helicina</taxon>
        <taxon>Helicoidea</taxon>
        <taxon>Geomitridae</taxon>
        <taxon>Candidula</taxon>
    </lineage>
</organism>
<dbReference type="AlphaFoldDB" id="A0A8S3YPR6"/>
<feature type="non-terminal residue" evidence="8">
    <location>
        <position position="1"/>
    </location>
</feature>
<sequence>ILRDLRSSFASGKTRTYEWRVAQLKALVRLLQENEAQIAAVLYKDLHKSRIEGDLSERALCLNDAIDCINNLREWMKSTKATKGSMFFMDNAYIIKEPLGVTLIIGAWNYPIHLVLLPLIGAIAAGNCAVIKPSELAEATATFLAETIPKYLDTDSFRVVTGGVAETTALLKERFDLMFFTGSSAVGKIVMKAAAENLIPVVLELGGKSPVYVDRSIDIDLVARRLAWGKFYNAGQTCLAPDYVLCSPEIQDSLITSLKKVIKDFFTENPKQSDSFGRIINERHYLRLQRLKKGSPIAIEGEDDETEKFISPTVLKDVKLTDPVMQEEIFGPILPIVTVQNHLEAIEIINSREKPLALYVFTTNKNMVQDFKDKTSSGGLLFNDTISHAAVSSLPFGGVGHSGIGAYHGRHSFDAFSHSKAVLEKSLALDQINDLRYPPYTDKKYSWVSWLLTKKIKKTGFS</sequence>
<dbReference type="InterPro" id="IPR016160">
    <property type="entry name" value="Ald_DH_CS_CYS"/>
</dbReference>
<keyword evidence="2 6" id="KW-0560">Oxidoreductase</keyword>
<dbReference type="PIRSF" id="PIRSF036492">
    <property type="entry name" value="ALDH"/>
    <property type="match status" value="1"/>
</dbReference>
<feature type="active site" evidence="4 5">
    <location>
        <position position="204"/>
    </location>
</feature>
<dbReference type="OrthoDB" id="440325at2759"/>
<proteinExistence type="inferred from homology"/>
<feature type="active site" evidence="4">
    <location>
        <position position="238"/>
    </location>
</feature>
<keyword evidence="3" id="KW-0520">NAD</keyword>
<dbReference type="InterPro" id="IPR029510">
    <property type="entry name" value="Ald_DH_CS_GLU"/>
</dbReference>
<comment type="caution">
    <text evidence="8">The sequence shown here is derived from an EMBL/GenBank/DDBJ whole genome shotgun (WGS) entry which is preliminary data.</text>
</comment>
<dbReference type="FunFam" id="3.40.309.10:FF:000003">
    <property type="entry name" value="Aldehyde dehydrogenase"/>
    <property type="match status" value="1"/>
</dbReference>
<reference evidence="8" key="1">
    <citation type="submission" date="2021-04" db="EMBL/GenBank/DDBJ databases">
        <authorList>
            <consortium name="Molecular Ecology Group"/>
        </authorList>
    </citation>
    <scope>NUCLEOTIDE SEQUENCE</scope>
</reference>
<dbReference type="Gene3D" id="3.40.605.10">
    <property type="entry name" value="Aldehyde Dehydrogenase, Chain A, domain 1"/>
    <property type="match status" value="1"/>
</dbReference>
<dbReference type="InterPro" id="IPR012394">
    <property type="entry name" value="Aldehyde_DH_NAD(P)"/>
</dbReference>
<dbReference type="SUPFAM" id="SSF53720">
    <property type="entry name" value="ALDH-like"/>
    <property type="match status" value="1"/>
</dbReference>
<dbReference type="EMBL" id="CAJHNH020000239">
    <property type="protein sequence ID" value="CAG5116346.1"/>
    <property type="molecule type" value="Genomic_DNA"/>
</dbReference>
<gene>
    <name evidence="8" type="ORF">CUNI_LOCUS1904</name>
</gene>
<dbReference type="Proteomes" id="UP000678393">
    <property type="component" value="Unassembled WGS sequence"/>
</dbReference>
<dbReference type="Pfam" id="PF00171">
    <property type="entry name" value="Aldedh"/>
    <property type="match status" value="1"/>
</dbReference>
<comment type="similarity">
    <text evidence="1 6">Belongs to the aldehyde dehydrogenase family.</text>
</comment>
<dbReference type="InterPro" id="IPR016162">
    <property type="entry name" value="Ald_DH_N"/>
</dbReference>
<evidence type="ECO:0000259" key="7">
    <source>
        <dbReference type="Pfam" id="PF00171"/>
    </source>
</evidence>
<dbReference type="PANTHER" id="PTHR43570">
    <property type="entry name" value="ALDEHYDE DEHYDROGENASE"/>
    <property type="match status" value="1"/>
</dbReference>
<accession>A0A8S3YPR6</accession>
<evidence type="ECO:0000313" key="8">
    <source>
        <dbReference type="EMBL" id="CAG5116346.1"/>
    </source>
</evidence>
<evidence type="ECO:0000256" key="5">
    <source>
        <dbReference type="PROSITE-ProRule" id="PRU10007"/>
    </source>
</evidence>
<feature type="non-terminal residue" evidence="8">
    <location>
        <position position="462"/>
    </location>
</feature>
<evidence type="ECO:0000256" key="1">
    <source>
        <dbReference type="ARBA" id="ARBA00009986"/>
    </source>
</evidence>
<dbReference type="PANTHER" id="PTHR43570:SF16">
    <property type="entry name" value="ALDEHYDE DEHYDROGENASE TYPE III, ISOFORM Q"/>
    <property type="match status" value="1"/>
</dbReference>
<name>A0A8S3YPR6_9EUPU</name>
<dbReference type="GO" id="GO:0005737">
    <property type="term" value="C:cytoplasm"/>
    <property type="evidence" value="ECO:0007669"/>
    <property type="project" value="TreeGrafter"/>
</dbReference>
<evidence type="ECO:0000256" key="2">
    <source>
        <dbReference type="ARBA" id="ARBA00023002"/>
    </source>
</evidence>
<dbReference type="PROSITE" id="PS00070">
    <property type="entry name" value="ALDEHYDE_DEHYDR_CYS"/>
    <property type="match status" value="1"/>
</dbReference>
<protein>
    <recommendedName>
        <fullName evidence="7">Aldehyde dehydrogenase domain-containing protein</fullName>
    </recommendedName>
</protein>
<evidence type="ECO:0000256" key="4">
    <source>
        <dbReference type="PIRSR" id="PIRSR036492-1"/>
    </source>
</evidence>